<dbReference type="NCBIfam" id="TIGR01035">
    <property type="entry name" value="hemA"/>
    <property type="match status" value="1"/>
</dbReference>
<evidence type="ECO:0000256" key="11">
    <source>
        <dbReference type="PIRSR" id="PIRSR000445-2"/>
    </source>
</evidence>
<dbReference type="Gene3D" id="3.30.460.30">
    <property type="entry name" value="Glutamyl-tRNA reductase, N-terminal domain"/>
    <property type="match status" value="1"/>
</dbReference>
<dbReference type="FunFam" id="3.30.460.30:FF:000001">
    <property type="entry name" value="Glutamyl-tRNA reductase"/>
    <property type="match status" value="1"/>
</dbReference>
<evidence type="ECO:0000256" key="14">
    <source>
        <dbReference type="RuleBase" id="RU000584"/>
    </source>
</evidence>
<dbReference type="InterPro" id="IPR036453">
    <property type="entry name" value="GluRdtase_dimer_dom_sf"/>
</dbReference>
<dbReference type="GO" id="GO:0019353">
    <property type="term" value="P:protoporphyrinogen IX biosynthetic process from glutamate"/>
    <property type="evidence" value="ECO:0007669"/>
    <property type="project" value="TreeGrafter"/>
</dbReference>
<evidence type="ECO:0000256" key="4">
    <source>
        <dbReference type="ARBA" id="ARBA00022857"/>
    </source>
</evidence>
<feature type="site" description="Important for activity" evidence="9 13">
    <location>
        <position position="95"/>
    </location>
</feature>
<evidence type="ECO:0000256" key="13">
    <source>
        <dbReference type="PIRSR" id="PIRSR000445-4"/>
    </source>
</evidence>
<reference evidence="18 19" key="1">
    <citation type="submission" date="2020-08" db="EMBL/GenBank/DDBJ databases">
        <title>Genomic Encyclopedia of Type Strains, Phase IV (KMG-IV): sequencing the most valuable type-strain genomes for metagenomic binning, comparative biology and taxonomic classification.</title>
        <authorList>
            <person name="Goeker M."/>
        </authorList>
    </citation>
    <scope>NUCLEOTIDE SEQUENCE [LARGE SCALE GENOMIC DNA]</scope>
    <source>
        <strain evidence="18 19">DSM 106739</strain>
    </source>
</reference>
<keyword evidence="4 9" id="KW-0521">NADP</keyword>
<dbReference type="InterPro" id="IPR006151">
    <property type="entry name" value="Shikm_DH/Glu-tRNA_Rdtase"/>
</dbReference>
<name>A0A840BHA3_9RHOO</name>
<dbReference type="SUPFAM" id="SSF69742">
    <property type="entry name" value="Glutamyl tRNA-reductase catalytic, N-terminal domain"/>
    <property type="match status" value="1"/>
</dbReference>
<evidence type="ECO:0000256" key="6">
    <source>
        <dbReference type="ARBA" id="ARBA00023244"/>
    </source>
</evidence>
<dbReference type="EC" id="1.2.1.70" evidence="3 9"/>
<evidence type="ECO:0000256" key="3">
    <source>
        <dbReference type="ARBA" id="ARBA00012970"/>
    </source>
</evidence>
<comment type="catalytic activity">
    <reaction evidence="7 9 14">
        <text>(S)-4-amino-5-oxopentanoate + tRNA(Glu) + NADP(+) = L-glutamyl-tRNA(Glu) + NADPH + H(+)</text>
        <dbReference type="Rhea" id="RHEA:12344"/>
        <dbReference type="Rhea" id="RHEA-COMP:9663"/>
        <dbReference type="Rhea" id="RHEA-COMP:9680"/>
        <dbReference type="ChEBI" id="CHEBI:15378"/>
        <dbReference type="ChEBI" id="CHEBI:57501"/>
        <dbReference type="ChEBI" id="CHEBI:57783"/>
        <dbReference type="ChEBI" id="CHEBI:58349"/>
        <dbReference type="ChEBI" id="CHEBI:78442"/>
        <dbReference type="ChEBI" id="CHEBI:78520"/>
        <dbReference type="EC" id="1.2.1.70"/>
    </reaction>
</comment>
<organism evidence="18 19">
    <name type="scientific">Niveibacterium umoris</name>
    <dbReference type="NCBI Taxonomy" id="1193620"/>
    <lineage>
        <taxon>Bacteria</taxon>
        <taxon>Pseudomonadati</taxon>
        <taxon>Pseudomonadota</taxon>
        <taxon>Betaproteobacteria</taxon>
        <taxon>Rhodocyclales</taxon>
        <taxon>Rhodocyclaceae</taxon>
        <taxon>Niveibacterium</taxon>
    </lineage>
</organism>
<keyword evidence="6 9" id="KW-0627">Porphyrin biosynthesis</keyword>
<evidence type="ECO:0000256" key="7">
    <source>
        <dbReference type="ARBA" id="ARBA00047464"/>
    </source>
</evidence>
<comment type="subunit">
    <text evidence="9">Homodimer.</text>
</comment>
<dbReference type="PIRSF" id="PIRSF000445">
    <property type="entry name" value="4pyrrol_synth_GluRdtase"/>
    <property type="match status" value="1"/>
</dbReference>
<comment type="pathway">
    <text evidence="1 9 14">Porphyrin-containing compound metabolism; protoporphyrin-IX biosynthesis; 5-aminolevulinate from L-glutamyl-tRNA(Glu): step 1/2.</text>
</comment>
<keyword evidence="19" id="KW-1185">Reference proteome</keyword>
<dbReference type="UniPathway" id="UPA00251">
    <property type="reaction ID" value="UER00316"/>
</dbReference>
<dbReference type="Pfam" id="PF05201">
    <property type="entry name" value="GlutR_N"/>
    <property type="match status" value="1"/>
</dbReference>
<evidence type="ECO:0000313" key="18">
    <source>
        <dbReference type="EMBL" id="MBB4012931.1"/>
    </source>
</evidence>
<dbReference type="PROSITE" id="PS00747">
    <property type="entry name" value="GLUTR"/>
    <property type="match status" value="1"/>
</dbReference>
<accession>A0A840BHA3</accession>
<dbReference type="PANTHER" id="PTHR43013">
    <property type="entry name" value="GLUTAMYL-TRNA REDUCTASE"/>
    <property type="match status" value="1"/>
</dbReference>
<comment type="function">
    <text evidence="9">Catalyzes the NADPH-dependent reduction of glutamyl-tRNA(Glu) to glutamate 1-semialdehyde (GSA).</text>
</comment>
<dbReference type="RefSeq" id="WP_183634695.1">
    <property type="nucleotide sequence ID" value="NZ_BAABLE010000011.1"/>
</dbReference>
<feature type="domain" description="Glutamyl-tRNA reductase N-terminal" evidence="17">
    <location>
        <begin position="6"/>
        <end position="152"/>
    </location>
</feature>
<evidence type="ECO:0000256" key="12">
    <source>
        <dbReference type="PIRSR" id="PIRSR000445-3"/>
    </source>
</evidence>
<dbReference type="InterPro" id="IPR015896">
    <property type="entry name" value="4pyrrol_synth_GluRdtase_dimer"/>
</dbReference>
<comment type="domain">
    <text evidence="9">Possesses an unusual extended V-shaped dimeric structure with each monomer consisting of three distinct domains arranged along a curved 'spinal' alpha-helix. The N-terminal catalytic domain specifically recognizes the glutamate moiety of the substrate. The second domain is the NADPH-binding domain, and the third C-terminal domain is responsible for dimerization.</text>
</comment>
<evidence type="ECO:0000256" key="1">
    <source>
        <dbReference type="ARBA" id="ARBA00005059"/>
    </source>
</evidence>
<comment type="miscellaneous">
    <text evidence="9">During catalysis, the active site Cys acts as a nucleophile attacking the alpha-carbonyl group of tRNA-bound glutamate with the formation of a thioester intermediate between enzyme and glutamate, and the concomitant release of tRNA(Glu). The thioester intermediate is finally reduced by direct hydride transfer from NADPH, to form the product GSA.</text>
</comment>
<dbReference type="Pfam" id="PF01488">
    <property type="entry name" value="Shikimate_DH"/>
    <property type="match status" value="1"/>
</dbReference>
<feature type="domain" description="Quinate/shikimate 5-dehydrogenase/glutamyl-tRNA reductase" evidence="16">
    <location>
        <begin position="168"/>
        <end position="302"/>
    </location>
</feature>
<feature type="domain" description="Tetrapyrrole biosynthesis glutamyl-tRNA reductase dimerisation" evidence="15">
    <location>
        <begin position="317"/>
        <end position="413"/>
    </location>
</feature>
<proteinExistence type="inferred from homology"/>
<evidence type="ECO:0000259" key="17">
    <source>
        <dbReference type="Pfam" id="PF05201"/>
    </source>
</evidence>
<gene>
    <name evidence="9" type="primary">hemA</name>
    <name evidence="18" type="ORF">GGR36_002239</name>
</gene>
<feature type="binding site" evidence="9 12">
    <location>
        <begin position="185"/>
        <end position="190"/>
    </location>
    <ligand>
        <name>NADP(+)</name>
        <dbReference type="ChEBI" id="CHEBI:58349"/>
    </ligand>
</feature>
<feature type="active site" description="Nucleophile" evidence="9 10">
    <location>
        <position position="50"/>
    </location>
</feature>
<dbReference type="InterPro" id="IPR018214">
    <property type="entry name" value="GluRdtase_CS"/>
</dbReference>
<dbReference type="EMBL" id="JACIET010000001">
    <property type="protein sequence ID" value="MBB4012931.1"/>
    <property type="molecule type" value="Genomic_DNA"/>
</dbReference>
<dbReference type="AlphaFoldDB" id="A0A840BHA3"/>
<evidence type="ECO:0000259" key="16">
    <source>
        <dbReference type="Pfam" id="PF01488"/>
    </source>
</evidence>
<dbReference type="SUPFAM" id="SSF51735">
    <property type="entry name" value="NAD(P)-binding Rossmann-fold domains"/>
    <property type="match status" value="1"/>
</dbReference>
<keyword evidence="5 9" id="KW-0560">Oxidoreductase</keyword>
<comment type="similarity">
    <text evidence="2 9 14">Belongs to the glutamyl-tRNA reductase family.</text>
</comment>
<dbReference type="GO" id="GO:0008883">
    <property type="term" value="F:glutamyl-tRNA reductase activity"/>
    <property type="evidence" value="ECO:0007669"/>
    <property type="project" value="UniProtKB-UniRule"/>
</dbReference>
<comment type="caution">
    <text evidence="18">The sequence shown here is derived from an EMBL/GenBank/DDBJ whole genome shotgun (WGS) entry which is preliminary data.</text>
</comment>
<dbReference type="FunFam" id="3.40.50.720:FF:000031">
    <property type="entry name" value="Glutamyl-tRNA reductase"/>
    <property type="match status" value="1"/>
</dbReference>
<feature type="binding site" evidence="9 11">
    <location>
        <position position="116"/>
    </location>
    <ligand>
        <name>substrate</name>
    </ligand>
</feature>
<protein>
    <recommendedName>
        <fullName evidence="8 9">Glutamyl-tRNA reductase</fullName>
        <shortName evidence="9">GluTR</shortName>
        <ecNumber evidence="3 9">1.2.1.70</ecNumber>
    </recommendedName>
</protein>
<dbReference type="Gene3D" id="3.40.50.720">
    <property type="entry name" value="NAD(P)-binding Rossmann-like Domain"/>
    <property type="match status" value="1"/>
</dbReference>
<dbReference type="InterPro" id="IPR036291">
    <property type="entry name" value="NAD(P)-bd_dom_sf"/>
</dbReference>
<evidence type="ECO:0000256" key="5">
    <source>
        <dbReference type="ARBA" id="ARBA00023002"/>
    </source>
</evidence>
<dbReference type="GO" id="GO:0050661">
    <property type="term" value="F:NADP binding"/>
    <property type="evidence" value="ECO:0007669"/>
    <property type="project" value="InterPro"/>
</dbReference>
<feature type="binding site" evidence="9 11">
    <location>
        <begin position="110"/>
        <end position="112"/>
    </location>
    <ligand>
        <name>substrate</name>
    </ligand>
</feature>
<evidence type="ECO:0000256" key="9">
    <source>
        <dbReference type="HAMAP-Rule" id="MF_00087"/>
    </source>
</evidence>
<feature type="binding site" evidence="9 11">
    <location>
        <begin position="49"/>
        <end position="52"/>
    </location>
    <ligand>
        <name>substrate</name>
    </ligand>
</feature>
<evidence type="ECO:0000259" key="15">
    <source>
        <dbReference type="Pfam" id="PF00745"/>
    </source>
</evidence>
<evidence type="ECO:0000256" key="8">
    <source>
        <dbReference type="ARBA" id="ARBA00068659"/>
    </source>
</evidence>
<dbReference type="InterPro" id="IPR000343">
    <property type="entry name" value="4pyrrol_synth_GluRdtase"/>
</dbReference>
<feature type="binding site" evidence="9 11">
    <location>
        <position position="105"/>
    </location>
    <ligand>
        <name>substrate</name>
    </ligand>
</feature>
<evidence type="ECO:0000256" key="2">
    <source>
        <dbReference type="ARBA" id="ARBA00005916"/>
    </source>
</evidence>
<dbReference type="PANTHER" id="PTHR43013:SF1">
    <property type="entry name" value="GLUTAMYL-TRNA REDUCTASE"/>
    <property type="match status" value="1"/>
</dbReference>
<sequence length="416" mass="45650">MHLFALGLNHHSAPVTLRERVAFQQDGLADALSQLVRQRPVREAAILSTCNRTELYCATESPAVVADWLADYHRVELAQISPHLFMLPRDAAVRHMFRVASGLDSMVLGEPQILGQMKQAARLAEEAGTLGTLLHKLFQRTFSVAKEVRSTTAIGANVVSMAAAAVRLSERIFASIGEQRVLFVGAGEMVELCAAHFAGCGPRQLTIANRTLERAEALAARFSGDAITLDALPEQLGRYDVVVSCTASPLPIIGLGMVERALKSRRHRPMVMVDLAVPRDIEAEIAKLDDVFLYTVDDLAQVVEAGIESRQQAVIDAEAIIADQVSQFLHWVEARDAVPAIRALRNRADELRQAELERALARLAKGEDPRAVIEALSQGLTNKLMHAPTQYLNRAEGEHVGEVSDLVRRLFNLDRS</sequence>
<evidence type="ECO:0000313" key="19">
    <source>
        <dbReference type="Proteomes" id="UP000561045"/>
    </source>
</evidence>
<dbReference type="Proteomes" id="UP000561045">
    <property type="component" value="Unassembled WGS sequence"/>
</dbReference>
<evidence type="ECO:0000256" key="10">
    <source>
        <dbReference type="PIRSR" id="PIRSR000445-1"/>
    </source>
</evidence>
<dbReference type="HAMAP" id="MF_00087">
    <property type="entry name" value="Glu_tRNA_reductase"/>
    <property type="match status" value="1"/>
</dbReference>
<dbReference type="CDD" id="cd05213">
    <property type="entry name" value="NAD_bind_Glutamyl_tRNA_reduct"/>
    <property type="match status" value="1"/>
</dbReference>
<dbReference type="InterPro" id="IPR036343">
    <property type="entry name" value="GluRdtase_N_sf"/>
</dbReference>
<dbReference type="SUPFAM" id="SSF69075">
    <property type="entry name" value="Glutamyl tRNA-reductase dimerization domain"/>
    <property type="match status" value="1"/>
</dbReference>
<dbReference type="InterPro" id="IPR015895">
    <property type="entry name" value="4pyrrol_synth_GluRdtase_N"/>
</dbReference>
<dbReference type="Pfam" id="PF00745">
    <property type="entry name" value="GlutR_dimer"/>
    <property type="match status" value="1"/>
</dbReference>